<dbReference type="Proteomes" id="UP000432516">
    <property type="component" value="Unassembled WGS sequence"/>
</dbReference>
<feature type="domain" description="Glycosyltransferase subfamily 4-like N-terminal" evidence="2">
    <location>
        <begin position="17"/>
        <end position="172"/>
    </location>
</feature>
<organism evidence="3 4">
    <name type="scientific">Parabacteroides distasonis</name>
    <dbReference type="NCBI Taxonomy" id="823"/>
    <lineage>
        <taxon>Bacteria</taxon>
        <taxon>Pseudomonadati</taxon>
        <taxon>Bacteroidota</taxon>
        <taxon>Bacteroidia</taxon>
        <taxon>Bacteroidales</taxon>
        <taxon>Tannerellaceae</taxon>
        <taxon>Parabacteroides</taxon>
    </lineage>
</organism>
<accession>A0A6I2NK82</accession>
<gene>
    <name evidence="3" type="ORF">GKD68_01680</name>
</gene>
<keyword evidence="3" id="KW-0808">Transferase</keyword>
<name>A0A6I2NK82_PARDI</name>
<feature type="domain" description="Glycosyl transferase family 1" evidence="1">
    <location>
        <begin position="188"/>
        <end position="351"/>
    </location>
</feature>
<dbReference type="SUPFAM" id="SSF53756">
    <property type="entry name" value="UDP-Glycosyltransferase/glycogen phosphorylase"/>
    <property type="match status" value="1"/>
</dbReference>
<evidence type="ECO:0000313" key="3">
    <source>
        <dbReference type="EMBL" id="MRZ53465.1"/>
    </source>
</evidence>
<dbReference type="PANTHER" id="PTHR45947">
    <property type="entry name" value="SULFOQUINOVOSYL TRANSFERASE SQD2"/>
    <property type="match status" value="1"/>
</dbReference>
<dbReference type="EMBL" id="WKNE01000001">
    <property type="protein sequence ID" value="MRZ53465.1"/>
    <property type="molecule type" value="Genomic_DNA"/>
</dbReference>
<dbReference type="Pfam" id="PF00534">
    <property type="entry name" value="Glycos_transf_1"/>
    <property type="match status" value="1"/>
</dbReference>
<dbReference type="Pfam" id="PF13439">
    <property type="entry name" value="Glyco_transf_4"/>
    <property type="match status" value="1"/>
</dbReference>
<dbReference type="InterPro" id="IPR050194">
    <property type="entry name" value="Glycosyltransferase_grp1"/>
</dbReference>
<comment type="caution">
    <text evidence="3">The sequence shown here is derived from an EMBL/GenBank/DDBJ whole genome shotgun (WGS) entry which is preliminary data.</text>
</comment>
<dbReference type="RefSeq" id="WP_154395642.1">
    <property type="nucleotide sequence ID" value="NZ_CP103256.1"/>
</dbReference>
<dbReference type="PANTHER" id="PTHR45947:SF3">
    <property type="entry name" value="SULFOQUINOVOSYL TRANSFERASE SQD2"/>
    <property type="match status" value="1"/>
</dbReference>
<dbReference type="AlphaFoldDB" id="A0A6I2NK82"/>
<dbReference type="InterPro" id="IPR001296">
    <property type="entry name" value="Glyco_trans_1"/>
</dbReference>
<sequence>MKKILHLSKYFTPYVAGIEDVCLSVIQAIKGDCEQKVLCFNHEKGNISLKVSGVEVIRADTFGEFARQPISIAYFFLLKKYIQTFQPDIIHLHVPNPLICAYVMFVIPRRIELVVHWHSDIVVQPFIYTFFKPIEKWILKRAHKILITSPIYGEKSDPLRPFRDKFVVLPNIVFQNKMDIVQDDSKRIEQLKEKYNNKPLVFFMGRHVPYKGLEYLIKSEAYIESDCKILIAGSGPLTEKLKMMTSSERIEFIGRIPDNDIRIYMSAAVIFAFPSITKNEAFGVALAEAMYCRAVPVTFTIDGSGVNWVNLNGVTGIEVANKDYLAFAVAIDKLLCNDVLRQKYSDNARQRVLDMFTIPVIKPILKQLYRL</sequence>
<evidence type="ECO:0000259" key="1">
    <source>
        <dbReference type="Pfam" id="PF00534"/>
    </source>
</evidence>
<evidence type="ECO:0000259" key="2">
    <source>
        <dbReference type="Pfam" id="PF13439"/>
    </source>
</evidence>
<reference evidence="3 4" key="1">
    <citation type="journal article" date="2019" name="Nat. Med.">
        <title>A library of human gut bacterial isolates paired with longitudinal multiomics data enables mechanistic microbiome research.</title>
        <authorList>
            <person name="Poyet M."/>
            <person name="Groussin M."/>
            <person name="Gibbons S.M."/>
            <person name="Avila-Pacheco J."/>
            <person name="Jiang X."/>
            <person name="Kearney S.M."/>
            <person name="Perrotta A.R."/>
            <person name="Berdy B."/>
            <person name="Zhao S."/>
            <person name="Lieberman T.D."/>
            <person name="Swanson P.K."/>
            <person name="Smith M."/>
            <person name="Roesemann S."/>
            <person name="Alexander J.E."/>
            <person name="Rich S.A."/>
            <person name="Livny J."/>
            <person name="Vlamakis H."/>
            <person name="Clish C."/>
            <person name="Bullock K."/>
            <person name="Deik A."/>
            <person name="Scott J."/>
            <person name="Pierce K.A."/>
            <person name="Xavier R.J."/>
            <person name="Alm E.J."/>
        </authorList>
    </citation>
    <scope>NUCLEOTIDE SEQUENCE [LARGE SCALE GENOMIC DNA]</scope>
    <source>
        <strain evidence="3 4">BIOML-A2</strain>
    </source>
</reference>
<dbReference type="GO" id="GO:0016757">
    <property type="term" value="F:glycosyltransferase activity"/>
    <property type="evidence" value="ECO:0007669"/>
    <property type="project" value="InterPro"/>
</dbReference>
<proteinExistence type="predicted"/>
<dbReference type="InterPro" id="IPR028098">
    <property type="entry name" value="Glyco_trans_4-like_N"/>
</dbReference>
<dbReference type="Gene3D" id="3.40.50.2000">
    <property type="entry name" value="Glycogen Phosphorylase B"/>
    <property type="match status" value="2"/>
</dbReference>
<evidence type="ECO:0000313" key="4">
    <source>
        <dbReference type="Proteomes" id="UP000432516"/>
    </source>
</evidence>
<protein>
    <submittedName>
        <fullName evidence="3">Glycosyltransferase</fullName>
    </submittedName>
</protein>